<dbReference type="EC" id="3.3.2.2" evidence="6"/>
<evidence type="ECO:0000313" key="11">
    <source>
        <dbReference type="EMBL" id="MFH4984070.1"/>
    </source>
</evidence>
<proteinExistence type="inferred from homology"/>
<evidence type="ECO:0000256" key="10">
    <source>
        <dbReference type="SAM" id="SignalP"/>
    </source>
</evidence>
<name>A0ABD6EX87_9BILA</name>
<evidence type="ECO:0000256" key="4">
    <source>
        <dbReference type="ARBA" id="ARBA00022989"/>
    </source>
</evidence>
<dbReference type="Proteomes" id="UP001608902">
    <property type="component" value="Unassembled WGS sequence"/>
</dbReference>
<dbReference type="InterPro" id="IPR012506">
    <property type="entry name" value="TMEM86B-like"/>
</dbReference>
<reference evidence="11 12" key="1">
    <citation type="submission" date="2024-08" db="EMBL/GenBank/DDBJ databases">
        <title>Gnathostoma spinigerum genome.</title>
        <authorList>
            <person name="Gonzalez-Bertolin B."/>
            <person name="Monzon S."/>
            <person name="Zaballos A."/>
            <person name="Jimenez P."/>
            <person name="Dekumyoy P."/>
            <person name="Varona S."/>
            <person name="Cuesta I."/>
            <person name="Sumanam S."/>
            <person name="Adisakwattana P."/>
            <person name="Gasser R.B."/>
            <person name="Hernandez-Gonzalez A."/>
            <person name="Young N.D."/>
            <person name="Perteguer M.J."/>
        </authorList>
    </citation>
    <scope>NUCLEOTIDE SEQUENCE [LARGE SCALE GENOMIC DNA]</scope>
    <source>
        <strain evidence="11">AL3</strain>
        <tissue evidence="11">Liver</tissue>
    </source>
</reference>
<keyword evidence="5 9" id="KW-0472">Membrane</keyword>
<comment type="catalytic activity">
    <reaction evidence="8">
        <text>a 1-O-(1Z-alkenyl)-sn-glycero-3-phosphocholine + H2O = a 2,3-saturated aldehyde + sn-glycerol 3-phosphocholine</text>
        <dbReference type="Rhea" id="RHEA:22544"/>
        <dbReference type="ChEBI" id="CHEBI:15377"/>
        <dbReference type="ChEBI" id="CHEBI:16870"/>
        <dbReference type="ChEBI" id="CHEBI:73359"/>
        <dbReference type="ChEBI" id="CHEBI:77287"/>
        <dbReference type="EC" id="3.3.2.2"/>
    </reaction>
</comment>
<protein>
    <recommendedName>
        <fullName evidence="6">lysoplasmalogenase</fullName>
        <ecNumber evidence="6">3.3.2.2</ecNumber>
    </recommendedName>
</protein>
<evidence type="ECO:0000256" key="6">
    <source>
        <dbReference type="ARBA" id="ARBA00035673"/>
    </source>
</evidence>
<evidence type="ECO:0000256" key="8">
    <source>
        <dbReference type="ARBA" id="ARBA00049560"/>
    </source>
</evidence>
<feature type="transmembrane region" description="Helical" evidence="9">
    <location>
        <begin position="82"/>
        <end position="101"/>
    </location>
</feature>
<accession>A0ABD6EX87</accession>
<feature type="transmembrane region" description="Helical" evidence="9">
    <location>
        <begin position="113"/>
        <end position="131"/>
    </location>
</feature>
<dbReference type="AlphaFoldDB" id="A0ABD6EX87"/>
<dbReference type="GO" id="GO:0016020">
    <property type="term" value="C:membrane"/>
    <property type="evidence" value="ECO:0007669"/>
    <property type="project" value="UniProtKB-SubCell"/>
</dbReference>
<feature type="chain" id="PRO_5044870272" description="lysoplasmalogenase" evidence="10">
    <location>
        <begin position="24"/>
        <end position="242"/>
    </location>
</feature>
<comment type="caution">
    <text evidence="11">The sequence shown here is derived from an EMBL/GenBank/DDBJ whole genome shotgun (WGS) entry which is preliminary data.</text>
</comment>
<organism evidence="11 12">
    <name type="scientific">Gnathostoma spinigerum</name>
    <dbReference type="NCBI Taxonomy" id="75299"/>
    <lineage>
        <taxon>Eukaryota</taxon>
        <taxon>Metazoa</taxon>
        <taxon>Ecdysozoa</taxon>
        <taxon>Nematoda</taxon>
        <taxon>Chromadorea</taxon>
        <taxon>Rhabditida</taxon>
        <taxon>Spirurina</taxon>
        <taxon>Gnathostomatomorpha</taxon>
        <taxon>Gnathostomatoidea</taxon>
        <taxon>Gnathostomatidae</taxon>
        <taxon>Gnathostoma</taxon>
    </lineage>
</organism>
<feature type="transmembrane region" description="Helical" evidence="9">
    <location>
        <begin position="137"/>
        <end position="159"/>
    </location>
</feature>
<keyword evidence="3 9" id="KW-0812">Transmembrane</keyword>
<evidence type="ECO:0000256" key="1">
    <source>
        <dbReference type="ARBA" id="ARBA00004141"/>
    </source>
</evidence>
<dbReference type="PANTHER" id="PTHR31885">
    <property type="entry name" value="GH04784P"/>
    <property type="match status" value="1"/>
</dbReference>
<keyword evidence="4 9" id="KW-1133">Transmembrane helix</keyword>
<evidence type="ECO:0000256" key="5">
    <source>
        <dbReference type="ARBA" id="ARBA00023136"/>
    </source>
</evidence>
<evidence type="ECO:0000256" key="7">
    <source>
        <dbReference type="ARBA" id="ARBA00049458"/>
    </source>
</evidence>
<feature type="transmembrane region" description="Helical" evidence="9">
    <location>
        <begin position="33"/>
        <end position="53"/>
    </location>
</feature>
<gene>
    <name evidence="11" type="ORF">AB6A40_010779</name>
</gene>
<keyword evidence="12" id="KW-1185">Reference proteome</keyword>
<feature type="transmembrane region" description="Helical" evidence="9">
    <location>
        <begin position="171"/>
        <end position="193"/>
    </location>
</feature>
<evidence type="ECO:0000256" key="2">
    <source>
        <dbReference type="ARBA" id="ARBA00007375"/>
    </source>
</evidence>
<feature type="transmembrane region" description="Helical" evidence="9">
    <location>
        <begin position="60"/>
        <end position="76"/>
    </location>
</feature>
<comment type="catalytic activity">
    <reaction evidence="7">
        <text>a 1-O-(1Z-alkenyl)-sn-glycero-3-phosphoethanolamine + H2O = a 2,3-saturated aldehyde + sn-glycero-3-phosphoethanolamine</text>
        <dbReference type="Rhea" id="RHEA:16905"/>
        <dbReference type="ChEBI" id="CHEBI:15377"/>
        <dbReference type="ChEBI" id="CHEBI:73359"/>
        <dbReference type="ChEBI" id="CHEBI:77288"/>
        <dbReference type="ChEBI" id="CHEBI:143890"/>
        <dbReference type="EC" id="3.3.2.2"/>
    </reaction>
</comment>
<keyword evidence="10" id="KW-0732">Signal</keyword>
<feature type="signal peptide" evidence="10">
    <location>
        <begin position="1"/>
        <end position="23"/>
    </location>
</feature>
<dbReference type="PANTHER" id="PTHR31885:SF6">
    <property type="entry name" value="GH04784P"/>
    <property type="match status" value="1"/>
</dbReference>
<comment type="subcellular location">
    <subcellularLocation>
        <location evidence="1">Membrane</location>
        <topology evidence="1">Multi-pass membrane protein</topology>
    </subcellularLocation>
</comment>
<dbReference type="GO" id="GO:0047408">
    <property type="term" value="F:alkenylglycerophosphocholine hydrolase activity"/>
    <property type="evidence" value="ECO:0007669"/>
    <property type="project" value="UniProtKB-EC"/>
</dbReference>
<dbReference type="Pfam" id="PF07947">
    <property type="entry name" value="YhhN"/>
    <property type="match status" value="1"/>
</dbReference>
<evidence type="ECO:0000256" key="3">
    <source>
        <dbReference type="ARBA" id="ARBA00022692"/>
    </source>
</evidence>
<comment type="similarity">
    <text evidence="2">Belongs to the TMEM86 family.</text>
</comment>
<evidence type="ECO:0000313" key="12">
    <source>
        <dbReference type="Proteomes" id="UP001608902"/>
    </source>
</evidence>
<feature type="transmembrane region" description="Helical" evidence="9">
    <location>
        <begin position="205"/>
        <end position="224"/>
    </location>
</feature>
<evidence type="ECO:0000256" key="9">
    <source>
        <dbReference type="SAM" id="Phobius"/>
    </source>
</evidence>
<sequence length="242" mass="26679">MASPLLAFPYVALVALFYRQSDGFDNTTSLYDFWKTLPVLMLSVLCYVIGAGLRGRERTFTALGLFFGAIGDYIIGGTDNGLAAGAVAFGIGHIFYLLTFAHRIQRLNIKLTLALMLMNGAIVALFIHPIFRESCLSGAILGSYSMILSFCCAVSGSLYRHGTTDESPREFNNFLRFAGYTLFCASDSMLIARQQGVPIPLAEKFILATYFTAQYLIVWGTCLTHRMAAERESRAMHAKMGK</sequence>
<dbReference type="EMBL" id="JBGFUD010015100">
    <property type="protein sequence ID" value="MFH4984070.1"/>
    <property type="molecule type" value="Genomic_DNA"/>
</dbReference>